<dbReference type="PANTHER" id="PTHR43684:SF1">
    <property type="entry name" value="ENOYL-COA DELTA ISOMERASE 2"/>
    <property type="match status" value="1"/>
</dbReference>
<gene>
    <name evidence="4" type="ORF">METZ01_LOCUS22851</name>
</gene>
<organism evidence="4">
    <name type="scientific">marine metagenome</name>
    <dbReference type="NCBI Taxonomy" id="408172"/>
    <lineage>
        <taxon>unclassified sequences</taxon>
        <taxon>metagenomes</taxon>
        <taxon>ecological metagenomes</taxon>
    </lineage>
</organism>
<name>A0A381PVD3_9ZZZZ</name>
<accession>A0A381PVD3</accession>
<keyword evidence="2" id="KW-0576">Peroxisome</keyword>
<dbReference type="AlphaFoldDB" id="A0A381PVD3"/>
<reference evidence="4" key="1">
    <citation type="submission" date="2018-05" db="EMBL/GenBank/DDBJ databases">
        <authorList>
            <person name="Lanie J.A."/>
            <person name="Ng W.-L."/>
            <person name="Kazmierczak K.M."/>
            <person name="Andrzejewski T.M."/>
            <person name="Davidsen T.M."/>
            <person name="Wayne K.J."/>
            <person name="Tettelin H."/>
            <person name="Glass J.I."/>
            <person name="Rusch D."/>
            <person name="Podicherti R."/>
            <person name="Tsui H.-C.T."/>
            <person name="Winkler M.E."/>
        </authorList>
    </citation>
    <scope>NUCLEOTIDE SEQUENCE</scope>
</reference>
<evidence type="ECO:0008006" key="5">
    <source>
        <dbReference type="Google" id="ProtNLM"/>
    </source>
</evidence>
<dbReference type="InterPro" id="IPR051053">
    <property type="entry name" value="ECH/Chromodomain_protein"/>
</dbReference>
<dbReference type="PANTHER" id="PTHR43684">
    <property type="match status" value="1"/>
</dbReference>
<dbReference type="CDD" id="cd06558">
    <property type="entry name" value="crotonase-like"/>
    <property type="match status" value="1"/>
</dbReference>
<proteinExistence type="predicted"/>
<dbReference type="InterPro" id="IPR001753">
    <property type="entry name" value="Enoyl-CoA_hydra/iso"/>
</dbReference>
<keyword evidence="3" id="KW-0413">Isomerase</keyword>
<dbReference type="SUPFAM" id="SSF52096">
    <property type="entry name" value="ClpP/crotonase"/>
    <property type="match status" value="1"/>
</dbReference>
<dbReference type="GO" id="GO:0004165">
    <property type="term" value="F:delta(3)-delta(2)-enoyl-CoA isomerase activity"/>
    <property type="evidence" value="ECO:0007669"/>
    <property type="project" value="UniProtKB-ARBA"/>
</dbReference>
<comment type="subcellular location">
    <subcellularLocation>
        <location evidence="1">Peroxisome</location>
    </subcellularLocation>
</comment>
<dbReference type="EMBL" id="UINC01001078">
    <property type="protein sequence ID" value="SUZ69997.1"/>
    <property type="molecule type" value="Genomic_DNA"/>
</dbReference>
<dbReference type="Pfam" id="PF00378">
    <property type="entry name" value="ECH_1"/>
    <property type="match status" value="1"/>
</dbReference>
<evidence type="ECO:0000256" key="2">
    <source>
        <dbReference type="ARBA" id="ARBA00023140"/>
    </source>
</evidence>
<evidence type="ECO:0000256" key="3">
    <source>
        <dbReference type="ARBA" id="ARBA00023235"/>
    </source>
</evidence>
<evidence type="ECO:0000313" key="4">
    <source>
        <dbReference type="EMBL" id="SUZ69997.1"/>
    </source>
</evidence>
<sequence>MLLTEDHDRVRLITFDRPEVLNAFGEELYDAATDALLAADGDPGISVVILTGRGRAFCAGQDLGELRLRTTDPDGFTPGRYGFVGYIECLTRFSKPLVCAVNGLGVGLGTTMLGYADLVFMSSEARLRCPFTSLGVAPEAGSSFLLPRMLGRQEASWLLLSSEWIDADRCREVGLAWKVCEPDDLLDIALEHAHHLAGFPLESLVEGKRLIVEPMLAGLADARAREGAAFGRLLGSSASSGALEDFAGG</sequence>
<dbReference type="GO" id="GO:0005777">
    <property type="term" value="C:peroxisome"/>
    <property type="evidence" value="ECO:0007669"/>
    <property type="project" value="UniProtKB-SubCell"/>
</dbReference>
<dbReference type="Gene3D" id="3.90.226.10">
    <property type="entry name" value="2-enoyl-CoA Hydratase, Chain A, domain 1"/>
    <property type="match status" value="1"/>
</dbReference>
<protein>
    <recommendedName>
        <fullName evidence="5">Crotonase</fullName>
    </recommendedName>
</protein>
<evidence type="ECO:0000256" key="1">
    <source>
        <dbReference type="ARBA" id="ARBA00004275"/>
    </source>
</evidence>
<dbReference type="InterPro" id="IPR029045">
    <property type="entry name" value="ClpP/crotonase-like_dom_sf"/>
</dbReference>